<evidence type="ECO:0000256" key="1">
    <source>
        <dbReference type="SAM" id="MobiDB-lite"/>
    </source>
</evidence>
<name>A0ABQ5KF38_9EUKA</name>
<comment type="caution">
    <text evidence="2">The sequence shown here is derived from an EMBL/GenBank/DDBJ whole genome shotgun (WGS) entry which is preliminary data.</text>
</comment>
<dbReference type="Proteomes" id="UP001057375">
    <property type="component" value="Unassembled WGS sequence"/>
</dbReference>
<dbReference type="EMBL" id="BQXS01008355">
    <property type="protein sequence ID" value="GKT29491.1"/>
    <property type="molecule type" value="Genomic_DNA"/>
</dbReference>
<protein>
    <submittedName>
        <fullName evidence="2">Uncharacterized protein</fullName>
    </submittedName>
</protein>
<sequence>MGTDQGEKMVITDTHISHSPMKEG</sequence>
<gene>
    <name evidence="2" type="ORF">ADUPG1_005269</name>
</gene>
<evidence type="ECO:0000313" key="2">
    <source>
        <dbReference type="EMBL" id="GKT29491.1"/>
    </source>
</evidence>
<feature type="non-terminal residue" evidence="2">
    <location>
        <position position="24"/>
    </location>
</feature>
<reference evidence="2" key="1">
    <citation type="submission" date="2022-03" db="EMBL/GenBank/DDBJ databases">
        <title>Draft genome sequence of Aduncisulcus paluster, a free-living microaerophilic Fornicata.</title>
        <authorList>
            <person name="Yuyama I."/>
            <person name="Kume K."/>
            <person name="Tamura T."/>
            <person name="Inagaki Y."/>
            <person name="Hashimoto T."/>
        </authorList>
    </citation>
    <scope>NUCLEOTIDE SEQUENCE</scope>
    <source>
        <strain evidence="2">NY0171</strain>
    </source>
</reference>
<feature type="region of interest" description="Disordered" evidence="1">
    <location>
        <begin position="1"/>
        <end position="24"/>
    </location>
</feature>
<accession>A0ABQ5KF38</accession>
<organism evidence="2 3">
    <name type="scientific">Aduncisulcus paluster</name>
    <dbReference type="NCBI Taxonomy" id="2918883"/>
    <lineage>
        <taxon>Eukaryota</taxon>
        <taxon>Metamonada</taxon>
        <taxon>Carpediemonas-like organisms</taxon>
        <taxon>Aduncisulcus</taxon>
    </lineage>
</organism>
<proteinExistence type="predicted"/>
<keyword evidence="3" id="KW-1185">Reference proteome</keyword>
<evidence type="ECO:0000313" key="3">
    <source>
        <dbReference type="Proteomes" id="UP001057375"/>
    </source>
</evidence>